<keyword evidence="2" id="KW-1185">Reference proteome</keyword>
<evidence type="ECO:0000313" key="2">
    <source>
        <dbReference type="Proteomes" id="UP001227230"/>
    </source>
</evidence>
<accession>A0ABY9D564</accession>
<organism evidence="1 2">
    <name type="scientific">Vitis vinifera</name>
    <name type="common">Grape</name>
    <dbReference type="NCBI Taxonomy" id="29760"/>
    <lineage>
        <taxon>Eukaryota</taxon>
        <taxon>Viridiplantae</taxon>
        <taxon>Streptophyta</taxon>
        <taxon>Embryophyta</taxon>
        <taxon>Tracheophyta</taxon>
        <taxon>Spermatophyta</taxon>
        <taxon>Magnoliopsida</taxon>
        <taxon>eudicotyledons</taxon>
        <taxon>Gunneridae</taxon>
        <taxon>Pentapetalae</taxon>
        <taxon>rosids</taxon>
        <taxon>Vitales</taxon>
        <taxon>Vitaceae</taxon>
        <taxon>Viteae</taxon>
        <taxon>Vitis</taxon>
    </lineage>
</organism>
<name>A0ABY9D564_VITVI</name>
<sequence>MLELYRGDVSGQNVVKGKERRNWLVEWVKKASFDRLNKLFKITSNKWNHLILLMDQNLLVVVWEPNSYVLLILPRSASKVLVPDEHHVLKNLPFYEVAPAQDTKACQDQLDQREKKH</sequence>
<protein>
    <submittedName>
        <fullName evidence="1">Uncharacterized protein</fullName>
    </submittedName>
</protein>
<evidence type="ECO:0000313" key="1">
    <source>
        <dbReference type="EMBL" id="WKA02069.1"/>
    </source>
</evidence>
<proteinExistence type="predicted"/>
<gene>
    <name evidence="1" type="ORF">VitviT2T_020305</name>
</gene>
<dbReference type="Proteomes" id="UP001227230">
    <property type="component" value="Chromosome 13"/>
</dbReference>
<reference evidence="1 2" key="1">
    <citation type="journal article" date="2023" name="Hortic Res">
        <title>The complete reference genome for grapevine (Vitis vinifera L.) genetics and breeding.</title>
        <authorList>
            <person name="Shi X."/>
            <person name="Cao S."/>
            <person name="Wang X."/>
            <person name="Huang S."/>
            <person name="Wang Y."/>
            <person name="Liu Z."/>
            <person name="Liu W."/>
            <person name="Leng X."/>
            <person name="Peng Y."/>
            <person name="Wang N."/>
            <person name="Wang Y."/>
            <person name="Ma Z."/>
            <person name="Xu X."/>
            <person name="Zhang F."/>
            <person name="Xue H."/>
            <person name="Zhong H."/>
            <person name="Wang Y."/>
            <person name="Zhang K."/>
            <person name="Velt A."/>
            <person name="Avia K."/>
            <person name="Holtgrawe D."/>
            <person name="Grimplet J."/>
            <person name="Matus J.T."/>
            <person name="Ware D."/>
            <person name="Wu X."/>
            <person name="Wang H."/>
            <person name="Liu C."/>
            <person name="Fang Y."/>
            <person name="Rustenholz C."/>
            <person name="Cheng Z."/>
            <person name="Xiao H."/>
            <person name="Zhou Y."/>
        </authorList>
    </citation>
    <scope>NUCLEOTIDE SEQUENCE [LARGE SCALE GENOMIC DNA]</scope>
    <source>
        <strain evidence="2">cv. Pinot noir / PN40024</strain>
        <tissue evidence="1">Leaf</tissue>
    </source>
</reference>
<dbReference type="EMBL" id="CP126660">
    <property type="protein sequence ID" value="WKA02069.1"/>
    <property type="molecule type" value="Genomic_DNA"/>
</dbReference>